<dbReference type="InterPro" id="IPR008978">
    <property type="entry name" value="HSP20-like_chaperone"/>
</dbReference>
<dbReference type="InterPro" id="IPR011701">
    <property type="entry name" value="MFS"/>
</dbReference>
<sequence length="717" mass="80066">MTGTESGMLIFCQSHSAITNETNVLLHRCVYRYWVCLDAYFYHTVQCFYYPSIISLMAKRVHSVERNFTHAVLNAGTHLGTLLCGSLGSYLVAVYGWRVPFAMIGCAFGLWALATYIFMVRRKRIPSNLFPLLDRFVTTGSKGIRHGTGHSFIPVPENTLSNEKKVIEGHHILIMQQSSPAKHSASACKPLRPLAWDVLLRHPPFWAMLLANFAHNNSFYIILNWCPSYFHDNYPDARSWVFNMVPWLIIFPCVLLSGLIADHWIVQGVSVTLVRKTINTVVLLGSAVFLLLLCVLDNYYAALTCIALALACLGFHSSGVLLNPQDIAPTHSGQLYGVMATVGTLPGFTGVYFTGYLLEMTHQWSTVFLLTALSDFADRVQSPAVHCPWGRWWQAIEEVFVEISVPKGTTPKEVRCHVTPHHIEFSCGDSGPSLYGKLWQCVKSDECVWSLQDRNTDDKDTLLNRHFVHGGQLPIYKAVTEIRTSESRVPESVNLSGVETRSFYESLVSLSSVSPLPSDSNTATCVTCGSKLPTGTSYKEHLSSVGHQVAELSAQPKRQSDLMIPRSNVGYQLLERIGWSNCVSHSGTHNDKLDSLVLSCTTLDTSHPTHSVIQTNGGLGLYGQGRRHPVSTILKRDRFGLGWADTTKQAAKVTHFAPHDVRAVEAPFRVRNAASSSRLKLDKQSQSRKIKLDKARERRLRDQLNLSDEHFVVLHRS</sequence>
<dbReference type="PANTHER" id="PTHR11662">
    <property type="entry name" value="SOLUTE CARRIER FAMILY 17"/>
    <property type="match status" value="1"/>
</dbReference>
<proteinExistence type="predicted"/>
<dbReference type="Gene3D" id="2.60.40.790">
    <property type="match status" value="1"/>
</dbReference>
<dbReference type="EMBL" id="QNGE01000011">
    <property type="protein sequence ID" value="KAA3682454.1"/>
    <property type="molecule type" value="Genomic_DNA"/>
</dbReference>
<dbReference type="InterPro" id="IPR000467">
    <property type="entry name" value="G_patch_dom"/>
</dbReference>
<dbReference type="Pfam" id="PF04969">
    <property type="entry name" value="CS"/>
    <property type="match status" value="1"/>
</dbReference>
<dbReference type="AlphaFoldDB" id="A0A5J4P3F9"/>
<dbReference type="GO" id="GO:0016020">
    <property type="term" value="C:membrane"/>
    <property type="evidence" value="ECO:0007669"/>
    <property type="project" value="UniProtKB-SubCell"/>
</dbReference>
<feature type="domain" description="G-patch" evidence="6">
    <location>
        <begin position="566"/>
        <end position="646"/>
    </location>
</feature>
<dbReference type="Pfam" id="PF07690">
    <property type="entry name" value="MFS_1"/>
    <property type="match status" value="1"/>
</dbReference>
<evidence type="ECO:0000313" key="9">
    <source>
        <dbReference type="Proteomes" id="UP000324629"/>
    </source>
</evidence>
<evidence type="ECO:0000256" key="3">
    <source>
        <dbReference type="ARBA" id="ARBA00022989"/>
    </source>
</evidence>
<dbReference type="SUPFAM" id="SSF49764">
    <property type="entry name" value="HSP20-like chaperones"/>
    <property type="match status" value="1"/>
</dbReference>
<reference evidence="8 9" key="1">
    <citation type="journal article" date="2019" name="Gigascience">
        <title>Whole-genome sequence of the oriental lung fluke Paragonimus westermani.</title>
        <authorList>
            <person name="Oey H."/>
            <person name="Zakrzewski M."/>
            <person name="Narain K."/>
            <person name="Devi K.R."/>
            <person name="Agatsuma T."/>
            <person name="Nawaratna S."/>
            <person name="Gobert G.N."/>
            <person name="Jones M.K."/>
            <person name="Ragan M.A."/>
            <person name="McManus D.P."/>
            <person name="Krause L."/>
        </authorList>
    </citation>
    <scope>NUCLEOTIDE SEQUENCE [LARGE SCALE GENOMIC DNA]</scope>
    <source>
        <strain evidence="8 9">IND2009</strain>
    </source>
</reference>
<dbReference type="Gene3D" id="1.20.1250.20">
    <property type="entry name" value="MFS general substrate transporter like domains"/>
    <property type="match status" value="2"/>
</dbReference>
<dbReference type="GO" id="GO:0003676">
    <property type="term" value="F:nucleic acid binding"/>
    <property type="evidence" value="ECO:0007669"/>
    <property type="project" value="InterPro"/>
</dbReference>
<feature type="domain" description="CS" evidence="7">
    <location>
        <begin position="385"/>
        <end position="480"/>
    </location>
</feature>
<comment type="subcellular location">
    <subcellularLocation>
        <location evidence="1">Membrane</location>
        <topology evidence="1">Multi-pass membrane protein</topology>
    </subcellularLocation>
</comment>
<dbReference type="InterPro" id="IPR050382">
    <property type="entry name" value="MFS_Na/Anion_cotransporter"/>
</dbReference>
<evidence type="ECO:0000313" key="8">
    <source>
        <dbReference type="EMBL" id="KAA3682454.1"/>
    </source>
</evidence>
<dbReference type="SMART" id="SM00443">
    <property type="entry name" value="G_patch"/>
    <property type="match status" value="1"/>
</dbReference>
<keyword evidence="3 5" id="KW-1133">Transmembrane helix</keyword>
<dbReference type="PANTHER" id="PTHR11662:SF279">
    <property type="entry name" value="VOLTAGE-GATED PURINE NUCLEOTIDE UNIPORTER SLC17A9"/>
    <property type="match status" value="1"/>
</dbReference>
<evidence type="ECO:0000256" key="2">
    <source>
        <dbReference type="ARBA" id="ARBA00022692"/>
    </source>
</evidence>
<dbReference type="GO" id="GO:0022857">
    <property type="term" value="F:transmembrane transporter activity"/>
    <property type="evidence" value="ECO:0007669"/>
    <property type="project" value="InterPro"/>
</dbReference>
<keyword evidence="9" id="KW-1185">Reference proteome</keyword>
<feature type="transmembrane region" description="Helical" evidence="5">
    <location>
        <begin position="245"/>
        <end position="265"/>
    </location>
</feature>
<dbReference type="PROSITE" id="PS51203">
    <property type="entry name" value="CS"/>
    <property type="match status" value="1"/>
</dbReference>
<dbReference type="Proteomes" id="UP000324629">
    <property type="component" value="Unassembled WGS sequence"/>
</dbReference>
<feature type="transmembrane region" description="Helical" evidence="5">
    <location>
        <begin position="40"/>
        <end position="59"/>
    </location>
</feature>
<name>A0A5J4P3F9_9TREM</name>
<dbReference type="InterPro" id="IPR007052">
    <property type="entry name" value="CS_dom"/>
</dbReference>
<evidence type="ECO:0000256" key="4">
    <source>
        <dbReference type="ARBA" id="ARBA00023136"/>
    </source>
</evidence>
<organism evidence="8 9">
    <name type="scientific">Paragonimus westermani</name>
    <dbReference type="NCBI Taxonomy" id="34504"/>
    <lineage>
        <taxon>Eukaryota</taxon>
        <taxon>Metazoa</taxon>
        <taxon>Spiralia</taxon>
        <taxon>Lophotrochozoa</taxon>
        <taxon>Platyhelminthes</taxon>
        <taxon>Trematoda</taxon>
        <taxon>Digenea</taxon>
        <taxon>Plagiorchiida</taxon>
        <taxon>Troglotremata</taxon>
        <taxon>Troglotrematidae</taxon>
        <taxon>Paragonimus</taxon>
    </lineage>
</organism>
<gene>
    <name evidence="8" type="ORF">DEA37_0012371</name>
</gene>
<evidence type="ECO:0000256" key="1">
    <source>
        <dbReference type="ARBA" id="ARBA00004141"/>
    </source>
</evidence>
<accession>A0A5J4P3F9</accession>
<comment type="caution">
    <text evidence="8">The sequence shown here is derived from an EMBL/GenBank/DDBJ whole genome shotgun (WGS) entry which is preliminary data.</text>
</comment>
<dbReference type="GO" id="GO:0015867">
    <property type="term" value="P:ATP transport"/>
    <property type="evidence" value="ECO:0007669"/>
    <property type="project" value="TreeGrafter"/>
</dbReference>
<evidence type="ECO:0000259" key="6">
    <source>
        <dbReference type="PROSITE" id="PS50174"/>
    </source>
</evidence>
<dbReference type="SUPFAM" id="SSF103473">
    <property type="entry name" value="MFS general substrate transporter"/>
    <property type="match status" value="1"/>
</dbReference>
<dbReference type="InterPro" id="IPR036259">
    <property type="entry name" value="MFS_trans_sf"/>
</dbReference>
<keyword evidence="4 5" id="KW-0472">Membrane</keyword>
<feature type="transmembrane region" description="Helical" evidence="5">
    <location>
        <begin position="99"/>
        <end position="119"/>
    </location>
</feature>
<evidence type="ECO:0000256" key="5">
    <source>
        <dbReference type="SAM" id="Phobius"/>
    </source>
</evidence>
<evidence type="ECO:0000259" key="7">
    <source>
        <dbReference type="PROSITE" id="PS51203"/>
    </source>
</evidence>
<protein>
    <submittedName>
        <fullName evidence="8">MFS transporter, ACS family, solute carrier family 17, member 9</fullName>
    </submittedName>
</protein>
<dbReference type="PROSITE" id="PS50174">
    <property type="entry name" value="G_PATCH"/>
    <property type="match status" value="1"/>
</dbReference>
<feature type="transmembrane region" description="Helical" evidence="5">
    <location>
        <begin position="335"/>
        <end position="358"/>
    </location>
</feature>
<feature type="transmembrane region" description="Helical" evidence="5">
    <location>
        <begin position="299"/>
        <end position="323"/>
    </location>
</feature>
<feature type="transmembrane region" description="Helical" evidence="5">
    <location>
        <begin position="277"/>
        <end position="293"/>
    </location>
</feature>
<feature type="transmembrane region" description="Helical" evidence="5">
    <location>
        <begin position="71"/>
        <end position="93"/>
    </location>
</feature>
<keyword evidence="2 5" id="KW-0812">Transmembrane</keyword>